<keyword evidence="3" id="KW-1185">Reference proteome</keyword>
<organism evidence="2 3">
    <name type="scientific">Virgisporangium aliadipatigenens</name>
    <dbReference type="NCBI Taxonomy" id="741659"/>
    <lineage>
        <taxon>Bacteria</taxon>
        <taxon>Bacillati</taxon>
        <taxon>Actinomycetota</taxon>
        <taxon>Actinomycetes</taxon>
        <taxon>Micromonosporales</taxon>
        <taxon>Micromonosporaceae</taxon>
        <taxon>Virgisporangium</taxon>
    </lineage>
</organism>
<dbReference type="AlphaFoldDB" id="A0A8J3YRT7"/>
<proteinExistence type="predicted"/>
<feature type="chain" id="PRO_5039345431" evidence="1">
    <location>
        <begin position="20"/>
        <end position="229"/>
    </location>
</feature>
<accession>A0A8J3YRT7</accession>
<keyword evidence="1" id="KW-0732">Signal</keyword>
<reference evidence="2" key="1">
    <citation type="submission" date="2021-01" db="EMBL/GenBank/DDBJ databases">
        <title>Whole genome shotgun sequence of Virgisporangium aliadipatigenens NBRC 105644.</title>
        <authorList>
            <person name="Komaki H."/>
            <person name="Tamura T."/>
        </authorList>
    </citation>
    <scope>NUCLEOTIDE SEQUENCE</scope>
    <source>
        <strain evidence="2">NBRC 105644</strain>
    </source>
</reference>
<dbReference type="EMBL" id="BOPF01000036">
    <property type="protein sequence ID" value="GIJ50519.1"/>
    <property type="molecule type" value="Genomic_DNA"/>
</dbReference>
<name>A0A8J3YRT7_9ACTN</name>
<feature type="signal peptide" evidence="1">
    <location>
        <begin position="1"/>
        <end position="19"/>
    </location>
</feature>
<comment type="caution">
    <text evidence="2">The sequence shown here is derived from an EMBL/GenBank/DDBJ whole genome shotgun (WGS) entry which is preliminary data.</text>
</comment>
<protein>
    <submittedName>
        <fullName evidence="2">Uncharacterized protein</fullName>
    </submittedName>
</protein>
<evidence type="ECO:0000256" key="1">
    <source>
        <dbReference type="SAM" id="SignalP"/>
    </source>
</evidence>
<dbReference type="Proteomes" id="UP000619260">
    <property type="component" value="Unassembled WGS sequence"/>
</dbReference>
<evidence type="ECO:0000313" key="2">
    <source>
        <dbReference type="EMBL" id="GIJ50519.1"/>
    </source>
</evidence>
<sequence>MDKKRAAAILLAVSLAVPALIGAAKLFGPKPGEDTQALAARAEAAETLRDFVTTLDAADDQTYTAWYTTGTGLAIVSANEPPRHVYRSPAGQYVSGPEATYACRTPENERPVCARTAGVDGVPLTHARALIELLQGSFAAPEVIASWLSRAATNPPGKVIRSEQVHAEQAGSCVAIEKVFTACATPLGVLTYFESPDAKLTLTQFKAGAPAAEMFSLPKGAAVTDGEPG</sequence>
<evidence type="ECO:0000313" key="3">
    <source>
        <dbReference type="Proteomes" id="UP000619260"/>
    </source>
</evidence>
<gene>
    <name evidence="2" type="ORF">Val02_74050</name>
</gene>
<dbReference type="RefSeq" id="WP_203903942.1">
    <property type="nucleotide sequence ID" value="NZ_BOPF01000036.1"/>
</dbReference>